<reference evidence="1 2" key="1">
    <citation type="submission" date="2018-11" db="EMBL/GenBank/DDBJ databases">
        <title>Genome sequencing of Paenibacillus sp. KCOM 3021 (= ChDC PVNT-B20).</title>
        <authorList>
            <person name="Kook J.-K."/>
            <person name="Park S.-N."/>
            <person name="Lim Y.K."/>
        </authorList>
    </citation>
    <scope>NUCLEOTIDE SEQUENCE [LARGE SCALE GENOMIC DNA]</scope>
    <source>
        <strain evidence="1 2">KCOM 3021</strain>
    </source>
</reference>
<accession>A0A3P3T9B8</accession>
<dbReference type="AlphaFoldDB" id="A0A3P3T9B8"/>
<gene>
    <name evidence="1" type="ORF">EHV15_34175</name>
</gene>
<sequence>MGALSFENFIRPVPLPIIEYQACRQAEMRIPRHFETPEISATYTGKGFIRHARVKGFIYAEVPIDLLEISKTDLAPERMGRLEMIGGTDDPIWVFIDRDMESDGLIYSIMDGNNRAQYRSSRGIETIPAFVTGHDYRHFYETLKNRDLLINTIKKLEKMALA</sequence>
<name>A0A3P3T9B8_9BACL</name>
<comment type="caution">
    <text evidence="1">The sequence shown here is derived from an EMBL/GenBank/DDBJ whole genome shotgun (WGS) entry which is preliminary data.</text>
</comment>
<evidence type="ECO:0000313" key="1">
    <source>
        <dbReference type="EMBL" id="RRJ54646.1"/>
    </source>
</evidence>
<evidence type="ECO:0000313" key="2">
    <source>
        <dbReference type="Proteomes" id="UP000267017"/>
    </source>
</evidence>
<protein>
    <submittedName>
        <fullName evidence="1">Uncharacterized protein</fullName>
    </submittedName>
</protein>
<keyword evidence="2" id="KW-1185">Reference proteome</keyword>
<proteinExistence type="predicted"/>
<organism evidence="1 2">
    <name type="scientific">Paenibacillus oralis</name>
    <dbReference type="NCBI Taxonomy" id="2490856"/>
    <lineage>
        <taxon>Bacteria</taxon>
        <taxon>Bacillati</taxon>
        <taxon>Bacillota</taxon>
        <taxon>Bacilli</taxon>
        <taxon>Bacillales</taxon>
        <taxon>Paenibacillaceae</taxon>
        <taxon>Paenibacillus</taxon>
    </lineage>
</organism>
<dbReference type="Proteomes" id="UP000267017">
    <property type="component" value="Unassembled WGS sequence"/>
</dbReference>
<dbReference type="RefSeq" id="WP_128635733.1">
    <property type="nucleotide sequence ID" value="NZ_RRCN01000002.1"/>
</dbReference>
<dbReference type="EMBL" id="RRCN01000002">
    <property type="protein sequence ID" value="RRJ54646.1"/>
    <property type="molecule type" value="Genomic_DNA"/>
</dbReference>